<accession>V7I2R8</accession>
<dbReference type="Proteomes" id="UP000017747">
    <property type="component" value="Unassembled WGS sequence"/>
</dbReference>
<comment type="similarity">
    <text evidence="2">Belongs to the EamA transporter family.</text>
</comment>
<evidence type="ECO:0000313" key="9">
    <source>
        <dbReference type="Proteomes" id="UP000017747"/>
    </source>
</evidence>
<feature type="domain" description="EamA" evidence="7">
    <location>
        <begin position="2"/>
        <end position="122"/>
    </location>
</feature>
<dbReference type="Pfam" id="PF00892">
    <property type="entry name" value="EamA"/>
    <property type="match status" value="2"/>
</dbReference>
<evidence type="ECO:0000256" key="6">
    <source>
        <dbReference type="SAM" id="Phobius"/>
    </source>
</evidence>
<dbReference type="Gene3D" id="1.10.3730.20">
    <property type="match status" value="1"/>
</dbReference>
<dbReference type="STRING" id="994573.T472_0213255"/>
<reference evidence="8 9" key="1">
    <citation type="journal article" date="2014" name="Genome Announc.">
        <title>Genome Sequence of Youngiibacter fragilis, the Type Strain of the Genus Youngiibacter.</title>
        <authorList>
            <person name="Wawrik C.B."/>
            <person name="Callaghan A.V."/>
            <person name="Stamps B.W."/>
            <person name="Wawrik B."/>
        </authorList>
    </citation>
    <scope>NUCLEOTIDE SEQUENCE [LARGE SCALE GENOMIC DNA]</scope>
    <source>
        <strain evidence="8 9">232.1</strain>
    </source>
</reference>
<feature type="transmembrane region" description="Helical" evidence="6">
    <location>
        <begin position="74"/>
        <end position="99"/>
    </location>
</feature>
<feature type="transmembrane region" description="Helical" evidence="6">
    <location>
        <begin position="249"/>
        <end position="265"/>
    </location>
</feature>
<gene>
    <name evidence="8" type="ORF">T472_0213255</name>
</gene>
<dbReference type="PANTHER" id="PTHR32322:SF2">
    <property type="entry name" value="EAMA DOMAIN-CONTAINING PROTEIN"/>
    <property type="match status" value="1"/>
</dbReference>
<proteinExistence type="inferred from homology"/>
<dbReference type="InterPro" id="IPR000620">
    <property type="entry name" value="EamA_dom"/>
</dbReference>
<organism evidence="8 9">
    <name type="scientific">Youngiibacter fragilis 232.1</name>
    <dbReference type="NCBI Taxonomy" id="994573"/>
    <lineage>
        <taxon>Bacteria</taxon>
        <taxon>Bacillati</taxon>
        <taxon>Bacillota</taxon>
        <taxon>Clostridia</taxon>
        <taxon>Eubacteriales</taxon>
        <taxon>Clostridiaceae</taxon>
        <taxon>Youngiibacter</taxon>
    </lineage>
</organism>
<feature type="transmembrane region" description="Helical" evidence="6">
    <location>
        <begin position="20"/>
        <end position="39"/>
    </location>
</feature>
<keyword evidence="3 6" id="KW-0812">Transmembrane</keyword>
<evidence type="ECO:0000256" key="3">
    <source>
        <dbReference type="ARBA" id="ARBA00022692"/>
    </source>
</evidence>
<protein>
    <submittedName>
        <fullName evidence="8">Membrane protein</fullName>
    </submittedName>
</protein>
<keyword evidence="4 6" id="KW-1133">Transmembrane helix</keyword>
<keyword evidence="9" id="KW-1185">Reference proteome</keyword>
<dbReference type="AlphaFoldDB" id="V7I2R8"/>
<name>V7I2R8_9CLOT</name>
<dbReference type="EMBL" id="AXUN02000188">
    <property type="protein sequence ID" value="ETA80148.1"/>
    <property type="molecule type" value="Genomic_DNA"/>
</dbReference>
<dbReference type="SUPFAM" id="SSF103481">
    <property type="entry name" value="Multidrug resistance efflux transporter EmrE"/>
    <property type="match status" value="2"/>
</dbReference>
<evidence type="ECO:0000256" key="4">
    <source>
        <dbReference type="ARBA" id="ARBA00022989"/>
    </source>
</evidence>
<comment type="caution">
    <text evidence="8">The sequence shown here is derived from an EMBL/GenBank/DDBJ whole genome shotgun (WGS) entry which is preliminary data.</text>
</comment>
<feature type="transmembrane region" description="Helical" evidence="6">
    <location>
        <begin position="194"/>
        <end position="214"/>
    </location>
</feature>
<feature type="transmembrane region" description="Helical" evidence="6">
    <location>
        <begin position="51"/>
        <end position="68"/>
    </location>
</feature>
<dbReference type="PANTHER" id="PTHR32322">
    <property type="entry name" value="INNER MEMBRANE TRANSPORTER"/>
    <property type="match status" value="1"/>
</dbReference>
<sequence length="271" mass="29111">MFGSNGIVASCISLPSQEIVLLRTFIGSLFLISLFRLSGQKEGRISDKRHLRFLIFSGTAMGASWMFLYEAYRLIGVSIASLLYYCGPVIVMAVSPVVFKERLTSRKLGGFTAVLIGIAAINMQSAYEGRSNLGLLYGGLSAMMYAFMVIFSKKACSISGMRNSMLQLVVSFLTVAACNGIKSGLVIQVTKGDWIPILVLGAINTGFGCCLYFSSINRLPVQTVATLGYLEPLSAVAFSVVFLNEMLQPSLILGAALIIGGAVFAEGRSME</sequence>
<feature type="transmembrane region" description="Helical" evidence="6">
    <location>
        <begin position="164"/>
        <end position="182"/>
    </location>
</feature>
<dbReference type="GO" id="GO:0016020">
    <property type="term" value="C:membrane"/>
    <property type="evidence" value="ECO:0007669"/>
    <property type="project" value="UniProtKB-SubCell"/>
</dbReference>
<evidence type="ECO:0000256" key="2">
    <source>
        <dbReference type="ARBA" id="ARBA00007362"/>
    </source>
</evidence>
<dbReference type="eggNOG" id="COG0697">
    <property type="taxonomic scope" value="Bacteria"/>
</dbReference>
<evidence type="ECO:0000256" key="1">
    <source>
        <dbReference type="ARBA" id="ARBA00004141"/>
    </source>
</evidence>
<comment type="subcellular location">
    <subcellularLocation>
        <location evidence="1">Membrane</location>
        <topology evidence="1">Multi-pass membrane protein</topology>
    </subcellularLocation>
</comment>
<feature type="transmembrane region" description="Helical" evidence="6">
    <location>
        <begin position="133"/>
        <end position="152"/>
    </location>
</feature>
<evidence type="ECO:0000259" key="7">
    <source>
        <dbReference type="Pfam" id="PF00892"/>
    </source>
</evidence>
<evidence type="ECO:0000256" key="5">
    <source>
        <dbReference type="ARBA" id="ARBA00023136"/>
    </source>
</evidence>
<dbReference type="InterPro" id="IPR037185">
    <property type="entry name" value="EmrE-like"/>
</dbReference>
<feature type="domain" description="EamA" evidence="7">
    <location>
        <begin position="133"/>
        <end position="264"/>
    </location>
</feature>
<feature type="transmembrane region" description="Helical" evidence="6">
    <location>
        <begin position="226"/>
        <end position="243"/>
    </location>
</feature>
<evidence type="ECO:0000313" key="8">
    <source>
        <dbReference type="EMBL" id="ETA80148.1"/>
    </source>
</evidence>
<dbReference type="InterPro" id="IPR050638">
    <property type="entry name" value="AA-Vitamin_Transporters"/>
</dbReference>
<keyword evidence="5 6" id="KW-0472">Membrane</keyword>